<protein>
    <recommendedName>
        <fullName evidence="6">FAD dependent oxidoreductase domain-containing protein</fullName>
    </recommendedName>
</protein>
<evidence type="ECO:0000313" key="8">
    <source>
        <dbReference type="Proteomes" id="UP000279236"/>
    </source>
</evidence>
<dbReference type="EMBL" id="RSCE01000006">
    <property type="protein sequence ID" value="RSH82009.1"/>
    <property type="molecule type" value="Genomic_DNA"/>
</dbReference>
<feature type="domain" description="FAD dependent oxidoreductase" evidence="6">
    <location>
        <begin position="11"/>
        <end position="388"/>
    </location>
</feature>
<comment type="caution">
    <text evidence="7">The sequence shown here is derived from an EMBL/GenBank/DDBJ whole genome shotgun (WGS) entry which is preliminary data.</text>
</comment>
<evidence type="ECO:0000256" key="2">
    <source>
        <dbReference type="ARBA" id="ARBA00010989"/>
    </source>
</evidence>
<proteinExistence type="inferred from homology"/>
<evidence type="ECO:0000256" key="4">
    <source>
        <dbReference type="ARBA" id="ARBA00022827"/>
    </source>
</evidence>
<dbReference type="InterPro" id="IPR006076">
    <property type="entry name" value="FAD-dep_OxRdtase"/>
</dbReference>
<dbReference type="Proteomes" id="UP000279236">
    <property type="component" value="Unassembled WGS sequence"/>
</dbReference>
<evidence type="ECO:0000256" key="5">
    <source>
        <dbReference type="ARBA" id="ARBA00023002"/>
    </source>
</evidence>
<evidence type="ECO:0000256" key="1">
    <source>
        <dbReference type="ARBA" id="ARBA00001974"/>
    </source>
</evidence>
<organism evidence="7 8">
    <name type="scientific">Apiotrichum porosum</name>
    <dbReference type="NCBI Taxonomy" id="105984"/>
    <lineage>
        <taxon>Eukaryota</taxon>
        <taxon>Fungi</taxon>
        <taxon>Dikarya</taxon>
        <taxon>Basidiomycota</taxon>
        <taxon>Agaricomycotina</taxon>
        <taxon>Tremellomycetes</taxon>
        <taxon>Trichosporonales</taxon>
        <taxon>Trichosporonaceae</taxon>
        <taxon>Apiotrichum</taxon>
    </lineage>
</organism>
<evidence type="ECO:0000313" key="7">
    <source>
        <dbReference type="EMBL" id="RSH82009.1"/>
    </source>
</evidence>
<dbReference type="InterPro" id="IPR045170">
    <property type="entry name" value="MTOX"/>
</dbReference>
<dbReference type="PANTHER" id="PTHR10961">
    <property type="entry name" value="PEROXISOMAL SARCOSINE OXIDASE"/>
    <property type="match status" value="1"/>
</dbReference>
<dbReference type="GO" id="GO:0008115">
    <property type="term" value="F:sarcosine oxidase activity"/>
    <property type="evidence" value="ECO:0007669"/>
    <property type="project" value="TreeGrafter"/>
</dbReference>
<sequence>MVSKLSPPQTVLIVGGGEYGATTALELARGAYKGKEHLITILDRSATPPATDAASYDYNKLVRQEYSALEYARLAHEAMELWRTPEWKDYYHESGVVVSVSRTAKQNDYITRALAVNSLPGMQTPGLDAKVLPQRSDVAAVYPDGVPLGDFASQSVYINYAGGWANARGATEAVVARARAAGVQFRAGTAKELLFDNADKVLGVVTVENGDCVVADFIILCCGSWTPTLLPDLKEECLPTGQVVGTIQLTAEELARYKDVPATRMVDNGFYIFPPTAEGIVKFAIHQKGYLNPQDGFPSLPRTTLTRGFENQRVPDSAKEALLIGLRRVYPELAAKEWLTSRICWYSDRPSGDFLIDYHPTHKSLFVAAGCCGHAFKFMPILGRLIVQSINRELPDDLAAIWAYKPVLGRKDESRSFSTFQRLEPANGARL</sequence>
<dbReference type="Pfam" id="PF01266">
    <property type="entry name" value="DAO"/>
    <property type="match status" value="1"/>
</dbReference>
<dbReference type="GeneID" id="39592756"/>
<dbReference type="GO" id="GO:0004657">
    <property type="term" value="F:proline dehydrogenase activity"/>
    <property type="evidence" value="ECO:0007669"/>
    <property type="project" value="TreeGrafter"/>
</dbReference>
<dbReference type="SUPFAM" id="SSF51905">
    <property type="entry name" value="FAD/NAD(P)-binding domain"/>
    <property type="match status" value="1"/>
</dbReference>
<comment type="cofactor">
    <cofactor evidence="1">
        <name>FAD</name>
        <dbReference type="ChEBI" id="CHEBI:57692"/>
    </cofactor>
</comment>
<evidence type="ECO:0000259" key="6">
    <source>
        <dbReference type="Pfam" id="PF01266"/>
    </source>
</evidence>
<gene>
    <name evidence="7" type="ORF">EHS24_008213</name>
</gene>
<dbReference type="OrthoDB" id="2219495at2759"/>
<dbReference type="AlphaFoldDB" id="A0A427XT39"/>
<dbReference type="PANTHER" id="PTHR10961:SF46">
    <property type="entry name" value="PEROXISOMAL SARCOSINE OXIDASE"/>
    <property type="match status" value="1"/>
</dbReference>
<dbReference type="GO" id="GO:0050660">
    <property type="term" value="F:flavin adenine dinucleotide binding"/>
    <property type="evidence" value="ECO:0007669"/>
    <property type="project" value="InterPro"/>
</dbReference>
<dbReference type="Gene3D" id="3.30.9.10">
    <property type="entry name" value="D-Amino Acid Oxidase, subunit A, domain 2"/>
    <property type="match status" value="1"/>
</dbReference>
<keyword evidence="5" id="KW-0560">Oxidoreductase</keyword>
<evidence type="ECO:0000256" key="3">
    <source>
        <dbReference type="ARBA" id="ARBA00022630"/>
    </source>
</evidence>
<keyword evidence="8" id="KW-1185">Reference proteome</keyword>
<dbReference type="Gene3D" id="3.50.50.60">
    <property type="entry name" value="FAD/NAD(P)-binding domain"/>
    <property type="match status" value="1"/>
</dbReference>
<dbReference type="STRING" id="105984.A0A427XT39"/>
<dbReference type="RefSeq" id="XP_028476464.1">
    <property type="nucleotide sequence ID" value="XM_028623531.1"/>
</dbReference>
<comment type="similarity">
    <text evidence="2">Belongs to the MSOX/MTOX family.</text>
</comment>
<reference evidence="7 8" key="1">
    <citation type="submission" date="2018-11" db="EMBL/GenBank/DDBJ databases">
        <title>Genome sequence of Apiotrichum porosum DSM 27194.</title>
        <authorList>
            <person name="Aliyu H."/>
            <person name="Gorte O."/>
            <person name="Ochsenreither K."/>
        </authorList>
    </citation>
    <scope>NUCLEOTIDE SEQUENCE [LARGE SCALE GENOMIC DNA]</scope>
    <source>
        <strain evidence="7 8">DSM 27194</strain>
    </source>
</reference>
<accession>A0A427XT39</accession>
<dbReference type="GO" id="GO:0050031">
    <property type="term" value="F:L-pipecolate oxidase activity"/>
    <property type="evidence" value="ECO:0007669"/>
    <property type="project" value="TreeGrafter"/>
</dbReference>
<keyword evidence="4" id="KW-0274">FAD</keyword>
<dbReference type="InterPro" id="IPR036188">
    <property type="entry name" value="FAD/NAD-bd_sf"/>
</dbReference>
<keyword evidence="3" id="KW-0285">Flavoprotein</keyword>
<name>A0A427XT39_9TREE</name>